<dbReference type="InterPro" id="IPR035959">
    <property type="entry name" value="RutC-like_sf"/>
</dbReference>
<reference evidence="1 2" key="1">
    <citation type="submission" date="2024-06" db="EMBL/GenBank/DDBJ databases">
        <title>Sorghum-associated microbial communities from plants grown in Nebraska, USA.</title>
        <authorList>
            <person name="Schachtman D."/>
        </authorList>
    </citation>
    <scope>NUCLEOTIDE SEQUENCE [LARGE SCALE GENOMIC DNA]</scope>
    <source>
        <strain evidence="1 2">2709</strain>
    </source>
</reference>
<name>A0ABV2Q7J0_9BURK</name>
<dbReference type="SUPFAM" id="SSF55298">
    <property type="entry name" value="YjgF-like"/>
    <property type="match status" value="1"/>
</dbReference>
<keyword evidence="1" id="KW-0378">Hydrolase</keyword>
<evidence type="ECO:0000313" key="2">
    <source>
        <dbReference type="Proteomes" id="UP001549320"/>
    </source>
</evidence>
<dbReference type="PANTHER" id="PTHR11803:SF39">
    <property type="entry name" value="2-IMINOBUTANOATE_2-IMINOPROPANOATE DEAMINASE"/>
    <property type="match status" value="1"/>
</dbReference>
<organism evidence="1 2">
    <name type="scientific">Ottowia thiooxydans</name>
    <dbReference type="NCBI Taxonomy" id="219182"/>
    <lineage>
        <taxon>Bacteria</taxon>
        <taxon>Pseudomonadati</taxon>
        <taxon>Pseudomonadota</taxon>
        <taxon>Betaproteobacteria</taxon>
        <taxon>Burkholderiales</taxon>
        <taxon>Comamonadaceae</taxon>
        <taxon>Ottowia</taxon>
    </lineage>
</organism>
<comment type="caution">
    <text evidence="1">The sequence shown here is derived from an EMBL/GenBank/DDBJ whole genome shotgun (WGS) entry which is preliminary data.</text>
</comment>
<evidence type="ECO:0000313" key="1">
    <source>
        <dbReference type="EMBL" id="MET4576991.1"/>
    </source>
</evidence>
<dbReference type="EMBL" id="JBEPSH010000004">
    <property type="protein sequence ID" value="MET4576991.1"/>
    <property type="molecule type" value="Genomic_DNA"/>
</dbReference>
<protein>
    <submittedName>
        <fullName evidence="1">2-iminobutanoate/2-iminopropanoate deaminase</fullName>
        <ecNumber evidence="1">3.5.99.10</ecNumber>
    </submittedName>
</protein>
<dbReference type="Proteomes" id="UP001549320">
    <property type="component" value="Unassembled WGS sequence"/>
</dbReference>
<dbReference type="InterPro" id="IPR006175">
    <property type="entry name" value="YjgF/YER057c/UK114"/>
</dbReference>
<dbReference type="EC" id="3.5.99.10" evidence="1"/>
<dbReference type="PANTHER" id="PTHR11803">
    <property type="entry name" value="2-IMINOBUTANOATE/2-IMINOPROPANOATE DEAMINASE RIDA"/>
    <property type="match status" value="1"/>
</dbReference>
<accession>A0ABV2Q7J0</accession>
<dbReference type="Gene3D" id="3.30.1330.40">
    <property type="entry name" value="RutC-like"/>
    <property type="match status" value="1"/>
</dbReference>
<dbReference type="RefSeq" id="WP_354443052.1">
    <property type="nucleotide sequence ID" value="NZ_JBEPSH010000004.1"/>
</dbReference>
<dbReference type="Pfam" id="PF01042">
    <property type="entry name" value="Ribonuc_L-PSP"/>
    <property type="match status" value="1"/>
</dbReference>
<keyword evidence="2" id="KW-1185">Reference proteome</keyword>
<gene>
    <name evidence="1" type="ORF">ABIE13_002102</name>
</gene>
<dbReference type="GO" id="GO:0120241">
    <property type="term" value="F:2-iminobutanoate/2-iminopropanoate deaminase"/>
    <property type="evidence" value="ECO:0007669"/>
    <property type="project" value="UniProtKB-EC"/>
</dbReference>
<dbReference type="CDD" id="cd00448">
    <property type="entry name" value="YjgF_YER057c_UK114_family"/>
    <property type="match status" value="1"/>
</dbReference>
<sequence length="134" mass="14296">MKRHSSSAIPAPKFHYTPCVQAGAHYSVSGMVGLDPATGQLVAGGTAAQTQRIFDNLLLALPDYGLSLQDMVLARIYTTDFAAFPQINAIWEATLSDVPPPARTSVGVQALPLGAAVEIEFSFYKNPSSKDQET</sequence>
<proteinExistence type="predicted"/>